<dbReference type="InterPro" id="IPR050168">
    <property type="entry name" value="AAA_ATPase_domain"/>
</dbReference>
<name>A0A1X0QU86_RHIZD</name>
<dbReference type="FunFam" id="3.40.50.300:FF:000365">
    <property type="entry name" value="Ribosome biogenesis ATPase RIX7"/>
    <property type="match status" value="1"/>
</dbReference>
<feature type="region of interest" description="Disordered" evidence="8">
    <location>
        <begin position="133"/>
        <end position="193"/>
    </location>
</feature>
<dbReference type="PROSITE" id="PS00674">
    <property type="entry name" value="AAA"/>
    <property type="match status" value="1"/>
</dbReference>
<evidence type="ECO:0000256" key="6">
    <source>
        <dbReference type="ARBA" id="ARBA00034532"/>
    </source>
</evidence>
<evidence type="ECO:0000256" key="7">
    <source>
        <dbReference type="ARBA" id="ARBA00048778"/>
    </source>
</evidence>
<feature type="domain" description="AAA+ ATPase" evidence="9">
    <location>
        <begin position="232"/>
        <end position="372"/>
    </location>
</feature>
<evidence type="ECO:0000259" key="9">
    <source>
        <dbReference type="SMART" id="SM00382"/>
    </source>
</evidence>
<organism evidence="10">
    <name type="scientific">Rhizopus microsporus var. microsporus</name>
    <dbReference type="NCBI Taxonomy" id="86635"/>
    <lineage>
        <taxon>Eukaryota</taxon>
        <taxon>Fungi</taxon>
        <taxon>Fungi incertae sedis</taxon>
        <taxon>Mucoromycota</taxon>
        <taxon>Mucoromycotina</taxon>
        <taxon>Mucoromycetes</taxon>
        <taxon>Mucorales</taxon>
        <taxon>Mucorineae</taxon>
        <taxon>Rhizopodaceae</taxon>
        <taxon>Rhizopus</taxon>
    </lineage>
</organism>
<feature type="compositionally biased region" description="Polar residues" evidence="8">
    <location>
        <begin position="449"/>
        <end position="460"/>
    </location>
</feature>
<evidence type="ECO:0000256" key="8">
    <source>
        <dbReference type="SAM" id="MobiDB-lite"/>
    </source>
</evidence>
<keyword evidence="2" id="KW-0962">Peroxisome biogenesis</keyword>
<accession>A0A1X0QU86</accession>
<dbReference type="InterPro" id="IPR027417">
    <property type="entry name" value="P-loop_NTPase"/>
</dbReference>
<sequence>MNRSKGHGGGSYNKLTRSIENKVLNSYVIYDYCLKVDSSLRRIKKRQLEMVIEKVLEDMSSSELRCDEHRTETIEDEDATAEYALVSKTKEDALESTAWLTEYLPPGLLNNSIQKPAQEDNAMNKSVTNLWNIHKSTPSTTPDQAATTVEPNATSPENNVDSTAKSKKRSKAAKDGSSKRHKPSSETRDAPFIPTAKLSDLGGIDHCIEEIMELIAMPLAHPEVYIHTGVQPPRGVLLHGPPGCGKTKLAHAIAGELGMPFFNISAPSIVSGMSGESEKKIREVFEEARDNAPCLLFIDEIDAITPKRETAQREMERRIVAQLLTCMDDLSWEKLNNKPVMIIGATNRPDSLDPALRRAGRFDREISMGVPDEKSRKKILQVLSSKLRLSGEFDFDELAKATPGYVGADLQALITAAGVIAVKRIFKHLRSVGILNSDKKEIDDKPSVENMTTDNDNQEGGNQGEDGASMDIDDTVVQEQPIPTTTVEEFESQTPLEQIRNISEFIKTHKEPLTEAQLESLAITQDDFKHALKKVQPSSKREGFATVPDVSWDDIGALQFVRDELRMAVVEPINHPEFFERVGITSPAGVLLWGPPGCGKTLLAKAVANESNTNFISVKGPELLNKYVGESERGVRQVFARARASAPCVIFFDELDALCSRRDDQQTDASARVVNTLLTELDGVENRSQVYVIAATNRPDMIDPAMLRPGRLDKLLYVELPTPQERHDILKKLSIRTPLHPEVSLHNIANDPRCEGFSGADLASLVKESAVASLRSRFYSSGSMRMDAVFSSAEEIFVTKEDFDVAFTKVSPSVLPQDRAHYERLRKKYG</sequence>
<dbReference type="GO" id="GO:0005524">
    <property type="term" value="F:ATP binding"/>
    <property type="evidence" value="ECO:0007669"/>
    <property type="project" value="UniProtKB-KW"/>
</dbReference>
<dbReference type="EMBL" id="KV922009">
    <property type="protein sequence ID" value="ORE03309.1"/>
    <property type="molecule type" value="Genomic_DNA"/>
</dbReference>
<dbReference type="GO" id="GO:0003723">
    <property type="term" value="F:RNA binding"/>
    <property type="evidence" value="ECO:0007669"/>
    <property type="project" value="TreeGrafter"/>
</dbReference>
<feature type="compositionally biased region" description="Polar residues" evidence="8">
    <location>
        <begin position="133"/>
        <end position="161"/>
    </location>
</feature>
<comment type="similarity">
    <text evidence="1">Belongs to the AAA ATPase family.</text>
</comment>
<reference evidence="10" key="1">
    <citation type="journal article" date="2016" name="Proc. Natl. Acad. Sci. U.S.A.">
        <title>Lipid metabolic changes in an early divergent fungus govern the establishment of a mutualistic symbiosis with endobacteria.</title>
        <authorList>
            <person name="Lastovetsky O.A."/>
            <person name="Gaspar M.L."/>
            <person name="Mondo S.J."/>
            <person name="LaButti K.M."/>
            <person name="Sandor L."/>
            <person name="Grigoriev I.V."/>
            <person name="Henry S.A."/>
            <person name="Pawlowska T.E."/>
        </authorList>
    </citation>
    <scope>NUCLEOTIDE SEQUENCE [LARGE SCALE GENOMIC DNA]</scope>
    <source>
        <strain evidence="10">ATCC 52814</strain>
    </source>
</reference>
<protein>
    <recommendedName>
        <fullName evidence="6">Peroxisomal ATPase PEX1</fullName>
    </recommendedName>
    <alternativeName>
        <fullName evidence="5">Peroxin-1</fullName>
    </alternativeName>
</protein>
<dbReference type="PANTHER" id="PTHR23077:SF171">
    <property type="entry name" value="NUCLEAR VALOSIN-CONTAINING PROTEIN-LIKE"/>
    <property type="match status" value="1"/>
</dbReference>
<gene>
    <name evidence="10" type="ORF">BCV72DRAFT_251946</name>
</gene>
<keyword evidence="4" id="KW-0067">ATP-binding</keyword>
<dbReference type="GO" id="GO:0042254">
    <property type="term" value="P:ribosome biogenesis"/>
    <property type="evidence" value="ECO:0007669"/>
    <property type="project" value="TreeGrafter"/>
</dbReference>
<dbReference type="GO" id="GO:1990275">
    <property type="term" value="F:preribosome binding"/>
    <property type="evidence" value="ECO:0007669"/>
    <property type="project" value="TreeGrafter"/>
</dbReference>
<dbReference type="Pfam" id="PF17862">
    <property type="entry name" value="AAA_lid_3"/>
    <property type="match status" value="2"/>
</dbReference>
<dbReference type="SUPFAM" id="SSF52540">
    <property type="entry name" value="P-loop containing nucleoside triphosphate hydrolases"/>
    <property type="match status" value="2"/>
</dbReference>
<dbReference type="CDD" id="cd19530">
    <property type="entry name" value="RecA-like_NVL_r2-like"/>
    <property type="match status" value="1"/>
</dbReference>
<feature type="region of interest" description="Disordered" evidence="8">
    <location>
        <begin position="443"/>
        <end position="469"/>
    </location>
</feature>
<evidence type="ECO:0000313" key="10">
    <source>
        <dbReference type="EMBL" id="ORE03309.1"/>
    </source>
</evidence>
<dbReference type="Pfam" id="PF00004">
    <property type="entry name" value="AAA"/>
    <property type="match status" value="2"/>
</dbReference>
<dbReference type="Gene3D" id="3.40.50.300">
    <property type="entry name" value="P-loop containing nucleotide triphosphate hydrolases"/>
    <property type="match status" value="2"/>
</dbReference>
<keyword evidence="3" id="KW-0547">Nucleotide-binding</keyword>
<dbReference type="InterPro" id="IPR003959">
    <property type="entry name" value="ATPase_AAA_core"/>
</dbReference>
<dbReference type="Proteomes" id="UP000242414">
    <property type="component" value="Unassembled WGS sequence"/>
</dbReference>
<dbReference type="InterPro" id="IPR041569">
    <property type="entry name" value="AAA_lid_3"/>
</dbReference>
<dbReference type="GO" id="GO:0005634">
    <property type="term" value="C:nucleus"/>
    <property type="evidence" value="ECO:0007669"/>
    <property type="project" value="TreeGrafter"/>
</dbReference>
<feature type="compositionally biased region" description="Basic and acidic residues" evidence="8">
    <location>
        <begin position="172"/>
        <end position="189"/>
    </location>
</feature>
<dbReference type="FunFam" id="3.40.50.300:FF:000149">
    <property type="entry name" value="Nuclear valosin-containing protein-like"/>
    <property type="match status" value="1"/>
</dbReference>
<comment type="catalytic activity">
    <reaction evidence="7">
        <text>ATP + H2O = ADP + phosphate + H(+)</text>
        <dbReference type="Rhea" id="RHEA:13065"/>
        <dbReference type="ChEBI" id="CHEBI:15377"/>
        <dbReference type="ChEBI" id="CHEBI:15378"/>
        <dbReference type="ChEBI" id="CHEBI:30616"/>
        <dbReference type="ChEBI" id="CHEBI:43474"/>
        <dbReference type="ChEBI" id="CHEBI:456216"/>
    </reaction>
    <physiologicalReaction direction="left-to-right" evidence="7">
        <dbReference type="Rhea" id="RHEA:13066"/>
    </physiologicalReaction>
</comment>
<dbReference type="OrthoDB" id="27435at2759"/>
<feature type="domain" description="AAA+ ATPase" evidence="9">
    <location>
        <begin position="586"/>
        <end position="722"/>
    </location>
</feature>
<dbReference type="GO" id="GO:0007031">
    <property type="term" value="P:peroxisome organization"/>
    <property type="evidence" value="ECO:0007669"/>
    <property type="project" value="UniProtKB-KW"/>
</dbReference>
<dbReference type="AlphaFoldDB" id="A0A1X0QU86"/>
<dbReference type="InterPro" id="IPR003960">
    <property type="entry name" value="ATPase_AAA_CS"/>
</dbReference>
<dbReference type="CDD" id="cd19518">
    <property type="entry name" value="RecA-like_NVL_r1-like"/>
    <property type="match status" value="1"/>
</dbReference>
<evidence type="ECO:0000256" key="5">
    <source>
        <dbReference type="ARBA" id="ARBA00032509"/>
    </source>
</evidence>
<dbReference type="InterPro" id="IPR003593">
    <property type="entry name" value="AAA+_ATPase"/>
</dbReference>
<dbReference type="VEuPathDB" id="FungiDB:BCV72DRAFT_251946"/>
<evidence type="ECO:0000256" key="4">
    <source>
        <dbReference type="ARBA" id="ARBA00022840"/>
    </source>
</evidence>
<evidence type="ECO:0000256" key="1">
    <source>
        <dbReference type="ARBA" id="ARBA00006914"/>
    </source>
</evidence>
<evidence type="ECO:0000256" key="2">
    <source>
        <dbReference type="ARBA" id="ARBA00022593"/>
    </source>
</evidence>
<evidence type="ECO:0000256" key="3">
    <source>
        <dbReference type="ARBA" id="ARBA00022741"/>
    </source>
</evidence>
<dbReference type="Gene3D" id="1.10.8.60">
    <property type="match status" value="3"/>
</dbReference>
<dbReference type="GO" id="GO:0016887">
    <property type="term" value="F:ATP hydrolysis activity"/>
    <property type="evidence" value="ECO:0007669"/>
    <property type="project" value="InterPro"/>
</dbReference>
<proteinExistence type="inferred from homology"/>
<dbReference type="SMART" id="SM00382">
    <property type="entry name" value="AAA"/>
    <property type="match status" value="2"/>
</dbReference>
<dbReference type="PANTHER" id="PTHR23077">
    <property type="entry name" value="AAA-FAMILY ATPASE"/>
    <property type="match status" value="1"/>
</dbReference>